<evidence type="ECO:0000256" key="1">
    <source>
        <dbReference type="ARBA" id="ARBA00004141"/>
    </source>
</evidence>
<evidence type="ECO:0000256" key="3">
    <source>
        <dbReference type="ARBA" id="ARBA00022989"/>
    </source>
</evidence>
<evidence type="ECO:0000313" key="9">
    <source>
        <dbReference type="EMBL" id="QRD06330.1"/>
    </source>
</evidence>
<dbReference type="EMBL" id="CP069042">
    <property type="protein sequence ID" value="QRD06330.1"/>
    <property type="molecule type" value="Genomic_DNA"/>
</dbReference>
<comment type="subcellular location">
    <subcellularLocation>
        <location evidence="1">Membrane</location>
        <topology evidence="1">Multi-pass membrane protein</topology>
    </subcellularLocation>
</comment>
<dbReference type="InterPro" id="IPR049326">
    <property type="entry name" value="Rhodopsin_dom_fungi"/>
</dbReference>
<dbReference type="GO" id="GO:0016020">
    <property type="term" value="C:membrane"/>
    <property type="evidence" value="ECO:0007669"/>
    <property type="project" value="UniProtKB-SubCell"/>
</dbReference>
<feature type="transmembrane region" description="Helical" evidence="7">
    <location>
        <begin position="214"/>
        <end position="231"/>
    </location>
</feature>
<evidence type="ECO:0000256" key="2">
    <source>
        <dbReference type="ARBA" id="ARBA00022692"/>
    </source>
</evidence>
<evidence type="ECO:0000256" key="7">
    <source>
        <dbReference type="SAM" id="Phobius"/>
    </source>
</evidence>
<dbReference type="PANTHER" id="PTHR33048">
    <property type="entry name" value="PTH11-LIKE INTEGRAL MEMBRANE PROTEIN (AFU_ORTHOLOGUE AFUA_5G11245)"/>
    <property type="match status" value="1"/>
</dbReference>
<comment type="similarity">
    <text evidence="5">Belongs to the SAT4 family.</text>
</comment>
<gene>
    <name evidence="9" type="ORF">JI435_117180</name>
</gene>
<keyword evidence="3 7" id="KW-1133">Transmembrane helix</keyword>
<organism evidence="9 10">
    <name type="scientific">Phaeosphaeria nodorum (strain SN15 / ATCC MYA-4574 / FGSC 10173)</name>
    <name type="common">Glume blotch fungus</name>
    <name type="synonym">Parastagonospora nodorum</name>
    <dbReference type="NCBI Taxonomy" id="321614"/>
    <lineage>
        <taxon>Eukaryota</taxon>
        <taxon>Fungi</taxon>
        <taxon>Dikarya</taxon>
        <taxon>Ascomycota</taxon>
        <taxon>Pezizomycotina</taxon>
        <taxon>Dothideomycetes</taxon>
        <taxon>Pleosporomycetidae</taxon>
        <taxon>Pleosporales</taxon>
        <taxon>Pleosporineae</taxon>
        <taxon>Phaeosphaeriaceae</taxon>
        <taxon>Parastagonospora</taxon>
    </lineage>
</organism>
<feature type="transmembrane region" description="Helical" evidence="7">
    <location>
        <begin position="185"/>
        <end position="202"/>
    </location>
</feature>
<dbReference type="OrthoDB" id="444631at2759"/>
<keyword evidence="2 7" id="KW-0812">Transmembrane</keyword>
<evidence type="ECO:0000259" key="8">
    <source>
        <dbReference type="Pfam" id="PF20684"/>
    </source>
</evidence>
<dbReference type="InterPro" id="IPR052337">
    <property type="entry name" value="SAT4-like"/>
</dbReference>
<feature type="transmembrane region" description="Helical" evidence="7">
    <location>
        <begin position="43"/>
        <end position="67"/>
    </location>
</feature>
<keyword evidence="10" id="KW-1185">Reference proteome</keyword>
<evidence type="ECO:0000256" key="6">
    <source>
        <dbReference type="SAM" id="MobiDB-lite"/>
    </source>
</evidence>
<accession>A0A7U2NQ42</accession>
<name>A0A7U2NQ42_PHANO</name>
<keyword evidence="4 7" id="KW-0472">Membrane</keyword>
<feature type="transmembrane region" description="Helical" evidence="7">
    <location>
        <begin position="6"/>
        <end position="31"/>
    </location>
</feature>
<proteinExistence type="inferred from homology"/>
<feature type="transmembrane region" description="Helical" evidence="7">
    <location>
        <begin position="251"/>
        <end position="271"/>
    </location>
</feature>
<dbReference type="PANTHER" id="PTHR33048:SF92">
    <property type="entry name" value="INTEGRAL MEMBRANE PROTEIN"/>
    <property type="match status" value="1"/>
</dbReference>
<feature type="transmembrane region" description="Helical" evidence="7">
    <location>
        <begin position="132"/>
        <end position="155"/>
    </location>
</feature>
<dbReference type="Proteomes" id="UP000663193">
    <property type="component" value="Chromosome 20"/>
</dbReference>
<evidence type="ECO:0000313" key="10">
    <source>
        <dbReference type="Proteomes" id="UP000663193"/>
    </source>
</evidence>
<reference evidence="10" key="1">
    <citation type="journal article" date="2021" name="BMC Genomics">
        <title>Chromosome-level genome assembly and manually-curated proteome of model necrotroph Parastagonospora nodorum Sn15 reveals a genome-wide trove of candidate effector homologs, and redundancy of virulence-related functions within an accessory chromosome.</title>
        <authorList>
            <person name="Bertazzoni S."/>
            <person name="Jones D.A.B."/>
            <person name="Phan H.T."/>
            <person name="Tan K.-C."/>
            <person name="Hane J.K."/>
        </authorList>
    </citation>
    <scope>NUCLEOTIDE SEQUENCE [LARGE SCALE GENOMIC DNA]</scope>
    <source>
        <strain evidence="10">SN15 / ATCC MYA-4574 / FGSC 10173)</strain>
    </source>
</reference>
<evidence type="ECO:0000256" key="5">
    <source>
        <dbReference type="ARBA" id="ARBA00038359"/>
    </source>
</evidence>
<dbReference type="Pfam" id="PF20684">
    <property type="entry name" value="Fung_rhodopsin"/>
    <property type="match status" value="1"/>
</dbReference>
<feature type="domain" description="Rhodopsin" evidence="8">
    <location>
        <begin position="28"/>
        <end position="277"/>
    </location>
</feature>
<evidence type="ECO:0000256" key="4">
    <source>
        <dbReference type="ARBA" id="ARBA00023136"/>
    </source>
</evidence>
<dbReference type="AlphaFoldDB" id="A0A7U2NQ42"/>
<feature type="transmembrane region" description="Helical" evidence="7">
    <location>
        <begin position="96"/>
        <end position="120"/>
    </location>
</feature>
<dbReference type="VEuPathDB" id="FungiDB:JI435_117180"/>
<protein>
    <recommendedName>
        <fullName evidence="8">Rhodopsin domain-containing protein</fullName>
    </recommendedName>
</protein>
<sequence length="381" mass="42355">MGRSPPSGAAVLACYGTLLLLAFFMIVARLYLRIQIHKARRLLLSDCLMAASWCAALTTASFDIVFYKQGALSPKTDYTLINFDASVETYEYVAKMVWASVIPFYATLWLCKLSLIAIYFQLFPIFMVKLRIALWVTLGFCISSWIVSMCLQIFLCWPVEGNWRVSRPELLCPGTVPQTIFQTGWALHFIGSVVVFVLPFFVIHNIQMRRSMMVGVYGALSLGAIDIAFSLTRFLEVQTGNVGDFRAITTIELWSCLDIMVGLIVTCLPSLRPYLRKGFKNSSAGTDGPSNAYGNSQSIVVNRKVITSSTSGRWNDHNQFEEIVGGEGSSDTHSEEGQHGRIITIGNDVHVGGGRNASARDSWQDDKRSNKSDVELIQIKV</sequence>
<feature type="compositionally biased region" description="Basic and acidic residues" evidence="6">
    <location>
        <begin position="362"/>
        <end position="374"/>
    </location>
</feature>
<feature type="region of interest" description="Disordered" evidence="6">
    <location>
        <begin position="346"/>
        <end position="374"/>
    </location>
</feature>